<name>A0AA35PFF5_9SAUR</name>
<dbReference type="EMBL" id="OX395136">
    <property type="protein sequence ID" value="CAI5786986.1"/>
    <property type="molecule type" value="Genomic_DNA"/>
</dbReference>
<accession>A0AA35PFF5</accession>
<sequence>PGAAGVDKKRSFTENLRRLYWDISEEIHETLARNRFLDGQSDVDFHNGVVSEELVRRSGSHRR</sequence>
<gene>
    <name evidence="1" type="ORF">PODLI_1B015937</name>
</gene>
<protein>
    <submittedName>
        <fullName evidence="1">Uncharacterized protein</fullName>
    </submittedName>
</protein>
<feature type="non-terminal residue" evidence="1">
    <location>
        <position position="1"/>
    </location>
</feature>
<reference evidence="1" key="1">
    <citation type="submission" date="2022-12" db="EMBL/GenBank/DDBJ databases">
        <authorList>
            <person name="Alioto T."/>
            <person name="Alioto T."/>
            <person name="Gomez Garrido J."/>
        </authorList>
    </citation>
    <scope>NUCLEOTIDE SEQUENCE</scope>
</reference>
<keyword evidence="2" id="KW-1185">Reference proteome</keyword>
<evidence type="ECO:0000313" key="2">
    <source>
        <dbReference type="Proteomes" id="UP001178461"/>
    </source>
</evidence>
<feature type="non-terminal residue" evidence="1">
    <location>
        <position position="63"/>
    </location>
</feature>
<proteinExistence type="predicted"/>
<evidence type="ECO:0000313" key="1">
    <source>
        <dbReference type="EMBL" id="CAI5786986.1"/>
    </source>
</evidence>
<dbReference type="AlphaFoldDB" id="A0AA35PFF5"/>
<dbReference type="Proteomes" id="UP001178461">
    <property type="component" value="Chromosome 11"/>
</dbReference>
<organism evidence="1 2">
    <name type="scientific">Podarcis lilfordi</name>
    <name type="common">Lilford's wall lizard</name>
    <dbReference type="NCBI Taxonomy" id="74358"/>
    <lineage>
        <taxon>Eukaryota</taxon>
        <taxon>Metazoa</taxon>
        <taxon>Chordata</taxon>
        <taxon>Craniata</taxon>
        <taxon>Vertebrata</taxon>
        <taxon>Euteleostomi</taxon>
        <taxon>Lepidosauria</taxon>
        <taxon>Squamata</taxon>
        <taxon>Bifurcata</taxon>
        <taxon>Unidentata</taxon>
        <taxon>Episquamata</taxon>
        <taxon>Laterata</taxon>
        <taxon>Lacertibaenia</taxon>
        <taxon>Lacertidae</taxon>
        <taxon>Podarcis</taxon>
    </lineage>
</organism>